<gene>
    <name evidence="1" type="ORF">BACOVA_01574</name>
</gene>
<proteinExistence type="predicted"/>
<comment type="caution">
    <text evidence="1">The sequence shown here is derived from an EMBL/GenBank/DDBJ whole genome shotgun (WGS) entry which is preliminary data.</text>
</comment>
<protein>
    <submittedName>
        <fullName evidence="1">Uncharacterized protein</fullName>
    </submittedName>
</protein>
<dbReference type="Proteomes" id="UP000005475">
    <property type="component" value="Unassembled WGS sequence"/>
</dbReference>
<dbReference type="AlphaFoldDB" id="A0AAN3AAN7"/>
<organism evidence="1 2">
    <name type="scientific">Bacteroides ovatus (strain ATCC 8483 / DSM 1896 / JCM 5824 / BCRC 10623 / CCUG 4943 / NCTC 11153)</name>
    <dbReference type="NCBI Taxonomy" id="411476"/>
    <lineage>
        <taxon>Bacteria</taxon>
        <taxon>Pseudomonadati</taxon>
        <taxon>Bacteroidota</taxon>
        <taxon>Bacteroidia</taxon>
        <taxon>Bacteroidales</taxon>
        <taxon>Bacteroidaceae</taxon>
        <taxon>Bacteroides</taxon>
    </lineage>
</organism>
<dbReference type="EMBL" id="AAXF02000044">
    <property type="protein sequence ID" value="EDO12760.1"/>
    <property type="molecule type" value="Genomic_DNA"/>
</dbReference>
<reference evidence="1 2" key="1">
    <citation type="submission" date="2007-03" db="EMBL/GenBank/DDBJ databases">
        <authorList>
            <person name="Fulton L."/>
            <person name="Clifton S."/>
            <person name="Fulton B."/>
            <person name="Xu J."/>
            <person name="Minx P."/>
            <person name="Pepin K.H."/>
            <person name="Johnson M."/>
            <person name="Thiruvilangam P."/>
            <person name="Bhonagiri V."/>
            <person name="Nash W.E."/>
            <person name="Mardis E.R."/>
            <person name="Wilson R.K."/>
        </authorList>
    </citation>
    <scope>NUCLEOTIDE SEQUENCE [LARGE SCALE GENOMIC DNA]</scope>
    <source>
        <strain evidence="2">ATCC 8483 / DSM 1896 / JCM 5824 / BCRC 10623 / CCUG 4943 / NCTC 11153</strain>
    </source>
</reference>
<evidence type="ECO:0000313" key="2">
    <source>
        <dbReference type="Proteomes" id="UP000005475"/>
    </source>
</evidence>
<name>A0AAN3AAN7_BACO1</name>
<reference evidence="2" key="2">
    <citation type="submission" date="2007-04" db="EMBL/GenBank/DDBJ databases">
        <title>Draft genome sequence of Bacteroides ovatus (ATCC 8483).</title>
        <authorList>
            <person name="Sudarsanam P."/>
            <person name="Ley R."/>
            <person name="Guruge J."/>
            <person name="Turnbaugh P.J."/>
            <person name="Mahowald M."/>
            <person name="Liep D."/>
            <person name="Gordon J."/>
        </authorList>
    </citation>
    <scope>NUCLEOTIDE SEQUENCE [LARGE SCALE GENOMIC DNA]</scope>
    <source>
        <strain evidence="2">ATCC 8483 / DSM 1896 / JCM 5824 / BCRC 10623 / CCUG 4943 / NCTC 11153</strain>
    </source>
</reference>
<evidence type="ECO:0000313" key="1">
    <source>
        <dbReference type="EMBL" id="EDO12760.1"/>
    </source>
</evidence>
<accession>A0AAN3AAN7</accession>
<sequence>MEKGSDGNFFCRKINIYLLPCLKKNGEHSAPLSGSLLTVHYLQIIV</sequence>